<dbReference type="EC" id="5.4.99.16" evidence="3"/>
<dbReference type="CDD" id="cd11334">
    <property type="entry name" value="AmyAc_TreS"/>
    <property type="match status" value="1"/>
</dbReference>
<dbReference type="Gene3D" id="2.60.40.1180">
    <property type="entry name" value="Golgi alpha-mannosidase II"/>
    <property type="match status" value="1"/>
</dbReference>
<keyword evidence="5" id="KW-0106">Calcium</keyword>
<dbReference type="GO" id="GO:0016740">
    <property type="term" value="F:transferase activity"/>
    <property type="evidence" value="ECO:0007669"/>
    <property type="project" value="UniProtKB-KW"/>
</dbReference>
<dbReference type="GO" id="GO:0047471">
    <property type="term" value="F:maltose alpha-D-glucosyltransferase activity"/>
    <property type="evidence" value="ECO:0007669"/>
    <property type="project" value="UniProtKB-EC"/>
</dbReference>
<dbReference type="SUPFAM" id="SSF51011">
    <property type="entry name" value="Glycosyl hydrolase domain"/>
    <property type="match status" value="1"/>
</dbReference>
<evidence type="ECO:0000256" key="4">
    <source>
        <dbReference type="ARBA" id="ARBA00022723"/>
    </source>
</evidence>
<sequence length="700" mass="77288">MSAPSTGAGPHGADAAHSAPVATRTTPPAGTLPAPVHPVRHLGADRPGLTPDPDWYRTAVFYEVLLRAFHDSEGSGSGDLRGLIDRLDYLQWLGVDCLWLPPFYPSPLRDGGYDVSDYTSVDGQYGTLDDFVELMDEAHARGMRIIIDLVMNHTSDQHPWFQSSRSNPDGPYGDFYVWSDTTERYQDARIIFVDTETSNWTFDPVRRQYFWHRFFSHQPDLNFENPAVQEAMFDVVRFWCRLGVDGFRLDAVPYLFEEEGTNCENLPRTHEFLADLRAMVDREFPGTIMLAEANQWPEDVVEYYGTEERPECHMCFHFPVMPRIYYSLREQRASAIRDILADTPPIPGGAQWGTFLRNHDELTLEMVSTEERAAMYGWYAEDPRMRANVGIRRRLAPLLGNSRAEIELAHALLLSLPGSPTLYYGDEIGMGDNIWLPDRDAVRTPMQWTPDRNAGFSTADPGKLYLPVVQSLVNHYAAVNVEAQLAQPTSLLHWVRGILEVRRRHPVFGTGDFVPLHVDNDAVLAFTRSNEHETMLCVMNLANTPRSATVRVPGHAGASLTDVFGGARFPSVGPDGSITVTLGSRDFFWLLVSRADDGEAAAPLGGMPASVRPAAPEEPAGSARTTAEPAGTVTPARPSADSPASRPETYVVPTSTSAPRPPTLPPSALPPAPHAGPAPEVPSAPWTGLESDPVAVTPEE</sequence>
<accession>A0A2A9EQB9</accession>
<dbReference type="Gene3D" id="3.90.400.10">
    <property type="entry name" value="Oligo-1,6-glucosidase, Domain 2"/>
    <property type="match status" value="1"/>
</dbReference>
<evidence type="ECO:0000259" key="9">
    <source>
        <dbReference type="SMART" id="SM00642"/>
    </source>
</evidence>
<comment type="similarity">
    <text evidence="2">Belongs to the glycosyl hydrolase 13 family. TreS subfamily.</text>
</comment>
<dbReference type="GO" id="GO:0005975">
    <property type="term" value="P:carbohydrate metabolic process"/>
    <property type="evidence" value="ECO:0007669"/>
    <property type="project" value="InterPro"/>
</dbReference>
<evidence type="ECO:0000256" key="3">
    <source>
        <dbReference type="ARBA" id="ARBA00012619"/>
    </source>
</evidence>
<evidence type="ECO:0000256" key="2">
    <source>
        <dbReference type="ARBA" id="ARBA00005496"/>
    </source>
</evidence>
<evidence type="ECO:0000256" key="1">
    <source>
        <dbReference type="ARBA" id="ARBA00001595"/>
    </source>
</evidence>
<dbReference type="Proteomes" id="UP000222106">
    <property type="component" value="Unassembled WGS sequence"/>
</dbReference>
<comment type="caution">
    <text evidence="10">The sequence shown here is derived from an EMBL/GenBank/DDBJ whole genome shotgun (WGS) entry which is preliminary data.</text>
</comment>
<dbReference type="InterPro" id="IPR012810">
    <property type="entry name" value="TreS/a-amylase_N"/>
</dbReference>
<dbReference type="AlphaFoldDB" id="A0A2A9EQB9"/>
<dbReference type="GO" id="GO:0046872">
    <property type="term" value="F:metal ion binding"/>
    <property type="evidence" value="ECO:0007669"/>
    <property type="project" value="UniProtKB-KW"/>
</dbReference>
<comment type="catalytic activity">
    <reaction evidence="1">
        <text>D-maltose = alpha,alpha-trehalose</text>
        <dbReference type="Rhea" id="RHEA:15145"/>
        <dbReference type="ChEBI" id="CHEBI:16551"/>
        <dbReference type="ChEBI" id="CHEBI:17306"/>
        <dbReference type="EC" id="5.4.99.16"/>
    </reaction>
</comment>
<dbReference type="NCBIfam" id="TIGR02456">
    <property type="entry name" value="treS_nterm"/>
    <property type="match status" value="1"/>
</dbReference>
<reference evidence="10 11" key="1">
    <citation type="submission" date="2017-10" db="EMBL/GenBank/DDBJ databases">
        <title>Sequencing the genomes of 1000 actinobacteria strains.</title>
        <authorList>
            <person name="Klenk H.-P."/>
        </authorList>
    </citation>
    <scope>NUCLEOTIDE SEQUENCE [LARGE SCALE GENOMIC DNA]</scope>
    <source>
        <strain evidence="10 11">DSM 21838</strain>
    </source>
</reference>
<keyword evidence="4" id="KW-0479">Metal-binding</keyword>
<dbReference type="InterPro" id="IPR013780">
    <property type="entry name" value="Glyco_hydro_b"/>
</dbReference>
<dbReference type="Pfam" id="PF16657">
    <property type="entry name" value="Malt_amylase_C"/>
    <property type="match status" value="1"/>
</dbReference>
<dbReference type="InterPro" id="IPR045857">
    <property type="entry name" value="O16G_dom_2"/>
</dbReference>
<evidence type="ECO:0000313" key="10">
    <source>
        <dbReference type="EMBL" id="PFG40721.1"/>
    </source>
</evidence>
<name>A0A2A9EQB9_9MICO</name>
<dbReference type="Gene3D" id="3.20.20.80">
    <property type="entry name" value="Glycosidases"/>
    <property type="match status" value="1"/>
</dbReference>
<feature type="region of interest" description="Disordered" evidence="8">
    <location>
        <begin position="603"/>
        <end position="700"/>
    </location>
</feature>
<gene>
    <name evidence="10" type="ORF">ATJ97_3254</name>
</gene>
<organism evidence="10 11">
    <name type="scientific">Georgenia soli</name>
    <dbReference type="NCBI Taxonomy" id="638953"/>
    <lineage>
        <taxon>Bacteria</taxon>
        <taxon>Bacillati</taxon>
        <taxon>Actinomycetota</taxon>
        <taxon>Actinomycetes</taxon>
        <taxon>Micrococcales</taxon>
        <taxon>Bogoriellaceae</taxon>
        <taxon>Georgenia</taxon>
    </lineage>
</organism>
<keyword evidence="6" id="KW-0413">Isomerase</keyword>
<evidence type="ECO:0000256" key="7">
    <source>
        <dbReference type="ARBA" id="ARBA00031378"/>
    </source>
</evidence>
<evidence type="ECO:0000256" key="6">
    <source>
        <dbReference type="ARBA" id="ARBA00023235"/>
    </source>
</evidence>
<proteinExistence type="inferred from homology"/>
<evidence type="ECO:0000256" key="5">
    <source>
        <dbReference type="ARBA" id="ARBA00022837"/>
    </source>
</evidence>
<feature type="region of interest" description="Disordered" evidence="8">
    <location>
        <begin position="1"/>
        <end position="48"/>
    </location>
</feature>
<feature type="compositionally biased region" description="Pro residues" evidence="8">
    <location>
        <begin position="659"/>
        <end position="682"/>
    </location>
</feature>
<dbReference type="InterPro" id="IPR017853">
    <property type="entry name" value="GH"/>
</dbReference>
<dbReference type="PANTHER" id="PTHR10357:SF219">
    <property type="entry name" value="MALTOSE ALPHA-D-GLUCOSYLTRANSFERASE"/>
    <property type="match status" value="1"/>
</dbReference>
<feature type="domain" description="Glycosyl hydrolase family 13 catalytic" evidence="9">
    <location>
        <begin position="63"/>
        <end position="463"/>
    </location>
</feature>
<keyword evidence="11" id="KW-1185">Reference proteome</keyword>
<dbReference type="FunFam" id="3.20.20.80:FF:000055">
    <property type="entry name" value="Trehalose synthase"/>
    <property type="match status" value="1"/>
</dbReference>
<dbReference type="InterPro" id="IPR006047">
    <property type="entry name" value="GH13_cat_dom"/>
</dbReference>
<dbReference type="SMART" id="SM00642">
    <property type="entry name" value="Aamy"/>
    <property type="match status" value="1"/>
</dbReference>
<evidence type="ECO:0000256" key="8">
    <source>
        <dbReference type="SAM" id="MobiDB-lite"/>
    </source>
</evidence>
<evidence type="ECO:0000313" key="11">
    <source>
        <dbReference type="Proteomes" id="UP000222106"/>
    </source>
</evidence>
<dbReference type="EMBL" id="PDJI01000004">
    <property type="protein sequence ID" value="PFG40721.1"/>
    <property type="molecule type" value="Genomic_DNA"/>
</dbReference>
<dbReference type="PANTHER" id="PTHR10357">
    <property type="entry name" value="ALPHA-AMYLASE FAMILY MEMBER"/>
    <property type="match status" value="1"/>
</dbReference>
<dbReference type="Pfam" id="PF00128">
    <property type="entry name" value="Alpha-amylase"/>
    <property type="match status" value="2"/>
</dbReference>
<dbReference type="SUPFAM" id="SSF51445">
    <property type="entry name" value="(Trans)glycosidases"/>
    <property type="match status" value="1"/>
</dbReference>
<protein>
    <recommendedName>
        <fullName evidence="3">maltose alpha-D-glucosyltransferase</fullName>
        <ecNumber evidence="3">5.4.99.16</ecNumber>
    </recommendedName>
    <alternativeName>
        <fullName evidence="7">Maltose alpha-D-glucosyltransferase</fullName>
    </alternativeName>
</protein>
<keyword evidence="10" id="KW-0808">Transferase</keyword>
<dbReference type="InterPro" id="IPR032091">
    <property type="entry name" value="Malt_amylase-like_C"/>
</dbReference>